<feature type="active site" description="Proton acceptor" evidence="7">
    <location>
        <position position="71"/>
    </location>
</feature>
<dbReference type="Gene3D" id="3.40.710.10">
    <property type="entry name" value="DD-peptidase/beta-lactamase superfamily"/>
    <property type="match status" value="1"/>
</dbReference>
<evidence type="ECO:0000256" key="3">
    <source>
        <dbReference type="ARBA" id="ARBA00022801"/>
    </source>
</evidence>
<keyword evidence="2 11" id="KW-0732">Signal</keyword>
<keyword evidence="5" id="KW-0573">Peptidoglycan synthesis</keyword>
<dbReference type="GO" id="GO:0071555">
    <property type="term" value="P:cell wall organization"/>
    <property type="evidence" value="ECO:0007669"/>
    <property type="project" value="UniProtKB-KW"/>
</dbReference>
<evidence type="ECO:0000256" key="2">
    <source>
        <dbReference type="ARBA" id="ARBA00022729"/>
    </source>
</evidence>
<evidence type="ECO:0000256" key="9">
    <source>
        <dbReference type="RuleBase" id="RU004016"/>
    </source>
</evidence>
<dbReference type="PRINTS" id="PR00725">
    <property type="entry name" value="DADACBPTASE1"/>
</dbReference>
<evidence type="ECO:0000256" key="11">
    <source>
        <dbReference type="SAM" id="SignalP"/>
    </source>
</evidence>
<keyword evidence="3 13" id="KW-0378">Hydrolase</keyword>
<feature type="chain" id="PRO_5012948562" evidence="11">
    <location>
        <begin position="38"/>
        <end position="526"/>
    </location>
</feature>
<evidence type="ECO:0000256" key="1">
    <source>
        <dbReference type="ARBA" id="ARBA00007164"/>
    </source>
</evidence>
<evidence type="ECO:0000256" key="10">
    <source>
        <dbReference type="SAM" id="MobiDB-lite"/>
    </source>
</evidence>
<evidence type="ECO:0000256" key="4">
    <source>
        <dbReference type="ARBA" id="ARBA00022960"/>
    </source>
</evidence>
<dbReference type="GO" id="GO:0009002">
    <property type="term" value="F:serine-type D-Ala-D-Ala carboxypeptidase activity"/>
    <property type="evidence" value="ECO:0007669"/>
    <property type="project" value="UniProtKB-EC"/>
</dbReference>
<name>A0A2C9D6Z9_9HYPH</name>
<dbReference type="Gene3D" id="3.30.70.1070">
    <property type="entry name" value="Sporulation related repeat"/>
    <property type="match status" value="1"/>
</dbReference>
<dbReference type="GO" id="GO:0008360">
    <property type="term" value="P:regulation of cell shape"/>
    <property type="evidence" value="ECO:0007669"/>
    <property type="project" value="UniProtKB-KW"/>
</dbReference>
<dbReference type="InterPro" id="IPR036680">
    <property type="entry name" value="SPOR-like_sf"/>
</dbReference>
<feature type="signal peptide" evidence="11">
    <location>
        <begin position="1"/>
        <end position="37"/>
    </location>
</feature>
<keyword evidence="14" id="KW-1185">Reference proteome</keyword>
<dbReference type="PANTHER" id="PTHR21581">
    <property type="entry name" value="D-ALANYL-D-ALANINE CARBOXYPEPTIDASE"/>
    <property type="match status" value="1"/>
</dbReference>
<feature type="active site" description="Acyl-ester intermediate" evidence="7">
    <location>
        <position position="68"/>
    </location>
</feature>
<reference evidence="14" key="1">
    <citation type="submission" date="2017-09" db="EMBL/GenBank/DDBJ databases">
        <title>Genome sequence of Nannocystis excedens DSM 71.</title>
        <authorList>
            <person name="Blom J."/>
        </authorList>
    </citation>
    <scope>NUCLEOTIDE SEQUENCE [LARGE SCALE GENOMIC DNA]</scope>
    <source>
        <strain evidence="14">type strain: E19</strain>
    </source>
</reference>
<dbReference type="KEGG" id="hdi:HDIA_2482"/>
<dbReference type="InterPro" id="IPR007730">
    <property type="entry name" value="SPOR-like_dom"/>
</dbReference>
<keyword evidence="4" id="KW-0133">Cell shape</keyword>
<evidence type="ECO:0000313" key="14">
    <source>
        <dbReference type="Proteomes" id="UP000223606"/>
    </source>
</evidence>
<evidence type="ECO:0000256" key="5">
    <source>
        <dbReference type="ARBA" id="ARBA00022984"/>
    </source>
</evidence>
<dbReference type="PROSITE" id="PS51724">
    <property type="entry name" value="SPOR"/>
    <property type="match status" value="1"/>
</dbReference>
<feature type="domain" description="SPOR" evidence="12">
    <location>
        <begin position="442"/>
        <end position="526"/>
    </location>
</feature>
<dbReference type="EMBL" id="LT960614">
    <property type="protein sequence ID" value="SON56023.1"/>
    <property type="molecule type" value="Genomic_DNA"/>
</dbReference>
<dbReference type="SUPFAM" id="SSF110997">
    <property type="entry name" value="Sporulation related repeat"/>
    <property type="match status" value="1"/>
</dbReference>
<comment type="similarity">
    <text evidence="1 9">Belongs to the peptidase S11 family.</text>
</comment>
<dbReference type="InterPro" id="IPR018044">
    <property type="entry name" value="Peptidase_S11"/>
</dbReference>
<dbReference type="SUPFAM" id="SSF56601">
    <property type="entry name" value="beta-lactamase/transpeptidase-like"/>
    <property type="match status" value="1"/>
</dbReference>
<dbReference type="GO" id="GO:0006508">
    <property type="term" value="P:proteolysis"/>
    <property type="evidence" value="ECO:0007669"/>
    <property type="project" value="InterPro"/>
</dbReference>
<evidence type="ECO:0000256" key="7">
    <source>
        <dbReference type="PIRSR" id="PIRSR618044-1"/>
    </source>
</evidence>
<evidence type="ECO:0000256" key="6">
    <source>
        <dbReference type="ARBA" id="ARBA00023316"/>
    </source>
</evidence>
<keyword evidence="13" id="KW-0121">Carboxypeptidase</keyword>
<feature type="region of interest" description="Disordered" evidence="10">
    <location>
        <begin position="371"/>
        <end position="393"/>
    </location>
</feature>
<dbReference type="GO" id="GO:0042834">
    <property type="term" value="F:peptidoglycan binding"/>
    <property type="evidence" value="ECO:0007669"/>
    <property type="project" value="InterPro"/>
</dbReference>
<evidence type="ECO:0000259" key="12">
    <source>
        <dbReference type="PROSITE" id="PS51724"/>
    </source>
</evidence>
<accession>A0A2C9D6Z9</accession>
<sequence length="526" mass="56589">MSGSRPFGKKIFCNALRMICSAALVGSVLLAASPSRAESSKYADIVVDTTTGKVLHQKNADARRYPASLTKMMTLYILFEELERGRYRLSSNLTATQHSASMPPSKLGLRPGETISVEDAIKALVTKSANDVASTIGENISGSESAFADRMTRTARAIGMRGTRFRNASGLPDERQYTTARDMMTLGVALQVRFPRYFDYFQTRRFVWKGRTIGNHNRLLGNVEGVDGIKTGYTRMSGFNLVTSVQRDGRKVVAVVLGGTSGRWRDDRMRELIAAYMPKARRGRGVDDDLIASAVENKVPVAARNIAIQPKMVASLGKHPLPPARPLMPQQEITTASILPSATISVQRAVKVLPQPAPDAYVDRSLPSSAAEAFAEVDEEPSAMGDAEMEGEDSALPVQTVSVPLPPVPVADVIQPSKSELAALEQLPATVPAAPAASAAQSGSSSKWLIQIGSLPSREAAHSLLAKAQDKGGRVLANADPMTEVFNKGKSTFYRARFAGFDDGDAAKNACALLKKKDFACFAIRS</sequence>
<dbReference type="Pfam" id="PF05036">
    <property type="entry name" value="SPOR"/>
    <property type="match status" value="1"/>
</dbReference>
<keyword evidence="6" id="KW-0961">Cell wall biogenesis/degradation</keyword>
<feature type="binding site" evidence="8">
    <location>
        <position position="230"/>
    </location>
    <ligand>
        <name>substrate</name>
    </ligand>
</feature>
<protein>
    <submittedName>
        <fullName evidence="13">D-alanyl-D-alanine carboxypeptidase DacF</fullName>
        <ecNumber evidence="13">3.4.16.4</ecNumber>
    </submittedName>
</protein>
<dbReference type="PANTHER" id="PTHR21581:SF6">
    <property type="entry name" value="TRAFFICKING PROTEIN PARTICLE COMPLEX SUBUNIT 12"/>
    <property type="match status" value="1"/>
</dbReference>
<dbReference type="AlphaFoldDB" id="A0A2C9D6Z9"/>
<organism evidence="13 14">
    <name type="scientific">Hartmannibacter diazotrophicus</name>
    <dbReference type="NCBI Taxonomy" id="1482074"/>
    <lineage>
        <taxon>Bacteria</taxon>
        <taxon>Pseudomonadati</taxon>
        <taxon>Pseudomonadota</taxon>
        <taxon>Alphaproteobacteria</taxon>
        <taxon>Hyphomicrobiales</taxon>
        <taxon>Pleomorphomonadaceae</taxon>
        <taxon>Hartmannibacter</taxon>
    </lineage>
</organism>
<dbReference type="GO" id="GO:0009252">
    <property type="term" value="P:peptidoglycan biosynthetic process"/>
    <property type="evidence" value="ECO:0007669"/>
    <property type="project" value="UniProtKB-KW"/>
</dbReference>
<dbReference type="Pfam" id="PF00768">
    <property type="entry name" value="Peptidase_S11"/>
    <property type="match status" value="1"/>
</dbReference>
<dbReference type="InterPro" id="IPR001967">
    <property type="entry name" value="Peptidase_S11_N"/>
</dbReference>
<dbReference type="InterPro" id="IPR012338">
    <property type="entry name" value="Beta-lactam/transpept-like"/>
</dbReference>
<dbReference type="Proteomes" id="UP000223606">
    <property type="component" value="Chromosome 1"/>
</dbReference>
<evidence type="ECO:0000313" key="13">
    <source>
        <dbReference type="EMBL" id="SON56023.1"/>
    </source>
</evidence>
<dbReference type="EC" id="3.4.16.4" evidence="13"/>
<feature type="active site" evidence="7">
    <location>
        <position position="128"/>
    </location>
</feature>
<proteinExistence type="inferred from homology"/>
<evidence type="ECO:0000256" key="8">
    <source>
        <dbReference type="PIRSR" id="PIRSR618044-2"/>
    </source>
</evidence>
<feature type="compositionally biased region" description="Acidic residues" evidence="10">
    <location>
        <begin position="375"/>
        <end position="393"/>
    </location>
</feature>
<gene>
    <name evidence="13" type="primary">dacF_2</name>
    <name evidence="13" type="ORF">HDIA_2482</name>
</gene>
<keyword evidence="13" id="KW-0645">Protease</keyword>